<dbReference type="AlphaFoldDB" id="A0A1J8QFJ7"/>
<accession>A0A1J8QFJ7</accession>
<evidence type="ECO:0000256" key="1">
    <source>
        <dbReference type="SAM" id="MobiDB-lite"/>
    </source>
</evidence>
<sequence>MKIVVPSISGISGEQSSQVPQAGQYSTKNRRQLLLARIEILSRRLKITGIASFPLPHFQTVRE</sequence>
<feature type="compositionally biased region" description="Low complexity" evidence="1">
    <location>
        <begin position="7"/>
        <end position="18"/>
    </location>
</feature>
<feature type="region of interest" description="Disordered" evidence="1">
    <location>
        <begin position="1"/>
        <end position="24"/>
    </location>
</feature>
<name>A0A1J8QFJ7_9AGAM</name>
<proteinExistence type="predicted"/>
<dbReference type="EMBL" id="LVVM01005449">
    <property type="protein sequence ID" value="OJA10524.1"/>
    <property type="molecule type" value="Genomic_DNA"/>
</dbReference>
<keyword evidence="3" id="KW-1185">Reference proteome</keyword>
<evidence type="ECO:0000313" key="3">
    <source>
        <dbReference type="Proteomes" id="UP000183567"/>
    </source>
</evidence>
<reference evidence="2 3" key="1">
    <citation type="submission" date="2016-03" db="EMBL/GenBank/DDBJ databases">
        <title>Comparative genomics of the ectomycorrhizal sister species Rhizopogon vinicolor and Rhizopogon vesiculosus (Basidiomycota: Boletales) reveals a divergence of the mating type B locus.</title>
        <authorList>
            <person name="Mujic A.B."/>
            <person name="Kuo A."/>
            <person name="Tritt A."/>
            <person name="Lipzen A."/>
            <person name="Chen C."/>
            <person name="Johnson J."/>
            <person name="Sharma A."/>
            <person name="Barry K."/>
            <person name="Grigoriev I.V."/>
            <person name="Spatafora J.W."/>
        </authorList>
    </citation>
    <scope>NUCLEOTIDE SEQUENCE [LARGE SCALE GENOMIC DNA]</scope>
    <source>
        <strain evidence="2 3">AM-OR11-056</strain>
    </source>
</reference>
<evidence type="ECO:0000313" key="2">
    <source>
        <dbReference type="EMBL" id="OJA10524.1"/>
    </source>
</evidence>
<organism evidence="2 3">
    <name type="scientific">Rhizopogon vesiculosus</name>
    <dbReference type="NCBI Taxonomy" id="180088"/>
    <lineage>
        <taxon>Eukaryota</taxon>
        <taxon>Fungi</taxon>
        <taxon>Dikarya</taxon>
        <taxon>Basidiomycota</taxon>
        <taxon>Agaricomycotina</taxon>
        <taxon>Agaricomycetes</taxon>
        <taxon>Agaricomycetidae</taxon>
        <taxon>Boletales</taxon>
        <taxon>Suillineae</taxon>
        <taxon>Rhizopogonaceae</taxon>
        <taxon>Rhizopogon</taxon>
    </lineage>
</organism>
<protein>
    <submittedName>
        <fullName evidence="2">Uncharacterized protein</fullName>
    </submittedName>
</protein>
<gene>
    <name evidence="2" type="ORF">AZE42_01698</name>
</gene>
<comment type="caution">
    <text evidence="2">The sequence shown here is derived from an EMBL/GenBank/DDBJ whole genome shotgun (WGS) entry which is preliminary data.</text>
</comment>
<dbReference type="Proteomes" id="UP000183567">
    <property type="component" value="Unassembled WGS sequence"/>
</dbReference>